<gene>
    <name evidence="1" type="ORF">ST47_g7100</name>
</gene>
<keyword evidence="2" id="KW-1185">Reference proteome</keyword>
<dbReference type="PANTHER" id="PTHR21310:SF13">
    <property type="entry name" value="AMINOGLYCOSIDE PHOSPHOTRANSFERASE DOMAIN-CONTAINING PROTEIN"/>
    <property type="match status" value="1"/>
</dbReference>
<evidence type="ECO:0000313" key="2">
    <source>
        <dbReference type="Proteomes" id="UP000076837"/>
    </source>
</evidence>
<evidence type="ECO:0000313" key="1">
    <source>
        <dbReference type="EMBL" id="KZM21784.1"/>
    </source>
</evidence>
<name>A0A163BI67_DIDRA</name>
<dbReference type="SUPFAM" id="SSF56112">
    <property type="entry name" value="Protein kinase-like (PK-like)"/>
    <property type="match status" value="1"/>
</dbReference>
<dbReference type="InterPro" id="IPR011009">
    <property type="entry name" value="Kinase-like_dom_sf"/>
</dbReference>
<comment type="caution">
    <text evidence="1">The sequence shown here is derived from an EMBL/GenBank/DDBJ whole genome shotgun (WGS) entry which is preliminary data.</text>
</comment>
<reference evidence="1 2" key="1">
    <citation type="journal article" date="2016" name="Sci. Rep.">
        <title>Draft genome sequencing and secretome analysis of fungal phytopathogen Ascochyta rabiei provides insight into the necrotrophic effector repertoire.</title>
        <authorList>
            <person name="Verma S."/>
            <person name="Gazara R.K."/>
            <person name="Nizam S."/>
            <person name="Parween S."/>
            <person name="Chattopadhyay D."/>
            <person name="Verma P.K."/>
        </authorList>
    </citation>
    <scope>NUCLEOTIDE SEQUENCE [LARGE SCALE GENOMIC DNA]</scope>
    <source>
        <strain evidence="1 2">ArDII</strain>
    </source>
</reference>
<sequence>MRVMLPATPGVKTESEAATLAFIYEKTSIPIPQVFAHNSNPQNELGSEWIIMQRIHSQPLHQIWHEMSSLKKQLIVQKLATFLVELFNLPLSGIGSICSTISHTKSDGDLTGHSYTVGETVLPRFSIGDDVKLDIDRGPYNSSRNYLNAYLDMLLHDATTLLA</sequence>
<organism evidence="1 2">
    <name type="scientific">Didymella rabiei</name>
    <name type="common">Chickpea ascochyta blight fungus</name>
    <name type="synonym">Mycosphaerella rabiei</name>
    <dbReference type="NCBI Taxonomy" id="5454"/>
    <lineage>
        <taxon>Eukaryota</taxon>
        <taxon>Fungi</taxon>
        <taxon>Dikarya</taxon>
        <taxon>Ascomycota</taxon>
        <taxon>Pezizomycotina</taxon>
        <taxon>Dothideomycetes</taxon>
        <taxon>Pleosporomycetidae</taxon>
        <taxon>Pleosporales</taxon>
        <taxon>Pleosporineae</taxon>
        <taxon>Didymellaceae</taxon>
        <taxon>Ascochyta</taxon>
    </lineage>
</organism>
<keyword evidence="1" id="KW-0808">Transferase</keyword>
<accession>A0A163BI67</accession>
<dbReference type="AlphaFoldDB" id="A0A163BI67"/>
<dbReference type="STRING" id="5454.A0A163BI67"/>
<dbReference type="Proteomes" id="UP000076837">
    <property type="component" value="Unassembled WGS sequence"/>
</dbReference>
<protein>
    <submittedName>
        <fullName evidence="1">Transferase</fullName>
    </submittedName>
</protein>
<dbReference type="PANTHER" id="PTHR21310">
    <property type="entry name" value="AMINOGLYCOSIDE PHOSPHOTRANSFERASE-RELATED-RELATED"/>
    <property type="match status" value="1"/>
</dbReference>
<dbReference type="InterPro" id="IPR051678">
    <property type="entry name" value="AGP_Transferase"/>
</dbReference>
<proteinExistence type="predicted"/>
<dbReference type="EMBL" id="JYNV01000240">
    <property type="protein sequence ID" value="KZM21784.1"/>
    <property type="molecule type" value="Genomic_DNA"/>
</dbReference>
<dbReference type="GO" id="GO:0016740">
    <property type="term" value="F:transferase activity"/>
    <property type="evidence" value="ECO:0007669"/>
    <property type="project" value="UniProtKB-KW"/>
</dbReference>